<organism evidence="1 2">
    <name type="scientific">Candidatus Falkowbacteria bacterium HGW-Falkowbacteria-1</name>
    <dbReference type="NCBI Taxonomy" id="2013768"/>
    <lineage>
        <taxon>Bacteria</taxon>
        <taxon>Candidatus Falkowiibacteriota</taxon>
    </lineage>
</organism>
<protein>
    <submittedName>
        <fullName evidence="1">Uncharacterized protein</fullName>
    </submittedName>
</protein>
<name>A0A2N2E9G9_9BACT</name>
<evidence type="ECO:0000313" key="2">
    <source>
        <dbReference type="Proteomes" id="UP000233517"/>
    </source>
</evidence>
<proteinExistence type="predicted"/>
<evidence type="ECO:0000313" key="1">
    <source>
        <dbReference type="EMBL" id="PKM91322.1"/>
    </source>
</evidence>
<dbReference type="EMBL" id="PHAI01000002">
    <property type="protein sequence ID" value="PKM91322.1"/>
    <property type="molecule type" value="Genomic_DNA"/>
</dbReference>
<accession>A0A2N2E9G9</accession>
<reference evidence="1 2" key="1">
    <citation type="journal article" date="2017" name="ISME J.">
        <title>Potential for microbial H2 and metal transformations associated with novel bacteria and archaea in deep terrestrial subsurface sediments.</title>
        <authorList>
            <person name="Hernsdorf A.W."/>
            <person name="Amano Y."/>
            <person name="Miyakawa K."/>
            <person name="Ise K."/>
            <person name="Suzuki Y."/>
            <person name="Anantharaman K."/>
            <person name="Probst A."/>
            <person name="Burstein D."/>
            <person name="Thomas B.C."/>
            <person name="Banfield J.F."/>
        </authorList>
    </citation>
    <scope>NUCLEOTIDE SEQUENCE [LARGE SCALE GENOMIC DNA]</scope>
    <source>
        <strain evidence="1">HGW-Falkowbacteria-1</strain>
    </source>
</reference>
<gene>
    <name evidence="1" type="ORF">CVU82_01845</name>
</gene>
<dbReference type="Proteomes" id="UP000233517">
    <property type="component" value="Unassembled WGS sequence"/>
</dbReference>
<dbReference type="AlphaFoldDB" id="A0A2N2E9G9"/>
<comment type="caution">
    <text evidence="1">The sequence shown here is derived from an EMBL/GenBank/DDBJ whole genome shotgun (WGS) entry which is preliminary data.</text>
</comment>
<sequence length="197" mass="23499">MKKDEIAEIDRLLFLSRDLLLREIMSISQFKKFLDGRIEEEKKNETIEEEKNNKRVCVNFSDIIVKIDSLESLITELKISIKDQRINFTFFPPHYNREVYLETKLFSFEDESFSSDIISIMNDEDFRPACFHELIFCRKFFSRKKRETTPIVSLLFPYSPPSGGKFSPFLNDRGEIYLSNFNSSWEKNWRFLGVKMK</sequence>